<reference evidence="2" key="1">
    <citation type="submission" date="2022-06" db="EMBL/GenBank/DDBJ databases">
        <authorList>
            <consortium name="SYNGENTA / RWTH Aachen University"/>
        </authorList>
    </citation>
    <scope>NUCLEOTIDE SEQUENCE</scope>
</reference>
<name>A0AAV0ASX3_PHAPC</name>
<dbReference type="Proteomes" id="UP001153365">
    <property type="component" value="Unassembled WGS sequence"/>
</dbReference>
<comment type="caution">
    <text evidence="2">The sequence shown here is derived from an EMBL/GenBank/DDBJ whole genome shotgun (WGS) entry which is preliminary data.</text>
</comment>
<accession>A0AAV0ASX3</accession>
<feature type="coiled-coil region" evidence="1">
    <location>
        <begin position="60"/>
        <end position="121"/>
    </location>
</feature>
<proteinExistence type="predicted"/>
<sequence length="332" mass="38480">MYNDCTRQPLDNHVPVNLHLMQSQDKWMTDEMIKEEDSFVYLNLIKKHPGGICDWLNLIYESLKDQSVDREKAASKLENDNGNDVIEWVDPRQRAVDTGCFEEIKKSLERIENKERVKEEKGFRSRIGHQSILRTQPQEYYHNLTKGDWYCDHRSQMAGNEFSCFAKLKFEIDSDEAEDIASYRISQLSLLREEGRYICRPGLIGSNKSQSEKKEDEVEPPNKTATISLKKVNKWFQEAKKEISKIQGTSNALSKAINTVGEVYSLPIEVWVWLTVARYGAQTQNRAVLNVGSVRGLESNCKRPEPGHPLMMNMMEEDRERLRELFGSLWAI</sequence>
<evidence type="ECO:0000256" key="1">
    <source>
        <dbReference type="SAM" id="Coils"/>
    </source>
</evidence>
<evidence type="ECO:0000313" key="3">
    <source>
        <dbReference type="Proteomes" id="UP001153365"/>
    </source>
</evidence>
<organism evidence="2 3">
    <name type="scientific">Phakopsora pachyrhizi</name>
    <name type="common">Asian soybean rust disease fungus</name>
    <dbReference type="NCBI Taxonomy" id="170000"/>
    <lineage>
        <taxon>Eukaryota</taxon>
        <taxon>Fungi</taxon>
        <taxon>Dikarya</taxon>
        <taxon>Basidiomycota</taxon>
        <taxon>Pucciniomycotina</taxon>
        <taxon>Pucciniomycetes</taxon>
        <taxon>Pucciniales</taxon>
        <taxon>Phakopsoraceae</taxon>
        <taxon>Phakopsora</taxon>
    </lineage>
</organism>
<keyword evidence="3" id="KW-1185">Reference proteome</keyword>
<dbReference type="EMBL" id="CALTRL010001159">
    <property type="protein sequence ID" value="CAH7671274.1"/>
    <property type="molecule type" value="Genomic_DNA"/>
</dbReference>
<keyword evidence="1" id="KW-0175">Coiled coil</keyword>
<dbReference type="AlphaFoldDB" id="A0AAV0ASX3"/>
<protein>
    <submittedName>
        <fullName evidence="2">Uncharacterized protein</fullName>
    </submittedName>
</protein>
<gene>
    <name evidence="2" type="ORF">PPACK8108_LOCUS6038</name>
</gene>
<evidence type="ECO:0000313" key="2">
    <source>
        <dbReference type="EMBL" id="CAH7671274.1"/>
    </source>
</evidence>